<feature type="domain" description="HTH CENPB-type" evidence="2">
    <location>
        <begin position="48"/>
        <end position="121"/>
    </location>
</feature>
<proteinExistence type="predicted"/>
<dbReference type="EMBL" id="PEJP01000013">
    <property type="protein sequence ID" value="RYO69541.1"/>
    <property type="molecule type" value="Genomic_DNA"/>
</dbReference>
<gene>
    <name evidence="3" type="ORF">AA0113_g4102</name>
</gene>
<evidence type="ECO:0000259" key="2">
    <source>
        <dbReference type="PROSITE" id="PS51253"/>
    </source>
</evidence>
<evidence type="ECO:0000313" key="4">
    <source>
        <dbReference type="Proteomes" id="UP000293823"/>
    </source>
</evidence>
<dbReference type="OrthoDB" id="4357141at2759"/>
<sequence>MDPASLALAQNLPVSVRRTYTALAERSDVPVSRTTVWYRAKGRPSRRTKAQRQQYLTPLEEEAFVQHIIKSAALGFPLRIKDIPPLAFSIARRRSATKAIKPPNKNWPQAFAKRHPELARRKNRAMDWNRHDNNIHDKVTHWFEVIGLELCRPDILPENVYNIDETGVMLSMLGSVKVLAKSSLFPFNLDRVLRDLAKPVPDALTLLPIRAACEGSGPHPQHTIAQTPVTPVSSEALASLLILVKQDPHDEISTKRHQKLVQKLANAAEVSFAQQALDQDQIQLLSKMNDEARTRRKTKSEILGKGKARVMSYEDIEAARAKRAEQEANKQAQGKRKRGRPKRIVVEAIVEGEAEATVDKRTRKKLKRAAQEAEEALALQVSVAHVAEESAPQPYRAPVARMW</sequence>
<dbReference type="PROSITE" id="PS51253">
    <property type="entry name" value="HTH_CENPB"/>
    <property type="match status" value="1"/>
</dbReference>
<dbReference type="Proteomes" id="UP000293823">
    <property type="component" value="Unassembled WGS sequence"/>
</dbReference>
<evidence type="ECO:0000313" key="3">
    <source>
        <dbReference type="EMBL" id="RYO69541.1"/>
    </source>
</evidence>
<dbReference type="AlphaFoldDB" id="A0A4Q4SGJ0"/>
<evidence type="ECO:0000256" key="1">
    <source>
        <dbReference type="ARBA" id="ARBA00023125"/>
    </source>
</evidence>
<accession>A0A4Q4SGJ0</accession>
<keyword evidence="1" id="KW-0238">DNA-binding</keyword>
<reference evidence="4" key="1">
    <citation type="journal article" date="2019" name="bioRxiv">
        <title>Genomics, evolutionary history and diagnostics of the Alternaria alternata species group including apple and Asian pear pathotypes.</title>
        <authorList>
            <person name="Armitage A.D."/>
            <person name="Cockerton H.M."/>
            <person name="Sreenivasaprasad S."/>
            <person name="Woodhall J.W."/>
            <person name="Lane C.R."/>
            <person name="Harrison R.J."/>
            <person name="Clarkson J.P."/>
        </authorList>
    </citation>
    <scope>NUCLEOTIDE SEQUENCE [LARGE SCALE GENOMIC DNA]</scope>
    <source>
        <strain evidence="4">RGR 97.0016</strain>
    </source>
</reference>
<protein>
    <recommendedName>
        <fullName evidence="2">HTH CENPB-type domain-containing protein</fullName>
    </recommendedName>
</protein>
<keyword evidence="4" id="KW-1185">Reference proteome</keyword>
<organism evidence="3 4">
    <name type="scientific">Alternaria arborescens</name>
    <dbReference type="NCBI Taxonomy" id="156630"/>
    <lineage>
        <taxon>Eukaryota</taxon>
        <taxon>Fungi</taxon>
        <taxon>Dikarya</taxon>
        <taxon>Ascomycota</taxon>
        <taxon>Pezizomycotina</taxon>
        <taxon>Dothideomycetes</taxon>
        <taxon>Pleosporomycetidae</taxon>
        <taxon>Pleosporales</taxon>
        <taxon>Pleosporineae</taxon>
        <taxon>Pleosporaceae</taxon>
        <taxon>Alternaria</taxon>
        <taxon>Alternaria sect. Alternaria</taxon>
    </lineage>
</organism>
<name>A0A4Q4SGJ0_9PLEO</name>
<dbReference type="InterPro" id="IPR006600">
    <property type="entry name" value="HTH_CenpB_DNA-bd_dom"/>
</dbReference>
<comment type="caution">
    <text evidence="3">The sequence shown here is derived from an EMBL/GenBank/DDBJ whole genome shotgun (WGS) entry which is preliminary data.</text>
</comment>
<dbReference type="GO" id="GO:0003677">
    <property type="term" value="F:DNA binding"/>
    <property type="evidence" value="ECO:0007669"/>
    <property type="project" value="UniProtKB-KW"/>
</dbReference>